<dbReference type="PROSITE" id="PS50222">
    <property type="entry name" value="EF_HAND_2"/>
    <property type="match status" value="4"/>
</dbReference>
<dbReference type="Pfam" id="PF13202">
    <property type="entry name" value="EF-hand_5"/>
    <property type="match status" value="4"/>
</dbReference>
<evidence type="ECO:0000259" key="3">
    <source>
        <dbReference type="PROSITE" id="PS50222"/>
    </source>
</evidence>
<protein>
    <submittedName>
        <fullName evidence="4">EF-hand domain-containing protein</fullName>
    </submittedName>
</protein>
<feature type="domain" description="EF-hand" evidence="3">
    <location>
        <begin position="56"/>
        <end position="91"/>
    </location>
</feature>
<dbReference type="PANTHER" id="PTHR10827:SF98">
    <property type="entry name" value="45 KDA CALCIUM-BINDING PROTEIN"/>
    <property type="match status" value="1"/>
</dbReference>
<comment type="caution">
    <text evidence="4">The sequence shown here is derived from an EMBL/GenBank/DDBJ whole genome shotgun (WGS) entry which is preliminary data.</text>
</comment>
<gene>
    <name evidence="4" type="ORF">ACFQVD_19610</name>
</gene>
<feature type="domain" description="EF-hand" evidence="3">
    <location>
        <begin position="106"/>
        <end position="132"/>
    </location>
</feature>
<dbReference type="InterPro" id="IPR018247">
    <property type="entry name" value="EF_Hand_1_Ca_BS"/>
</dbReference>
<keyword evidence="5" id="KW-1185">Reference proteome</keyword>
<dbReference type="SUPFAM" id="SSF47473">
    <property type="entry name" value="EF-hand"/>
    <property type="match status" value="1"/>
</dbReference>
<dbReference type="InterPro" id="IPR011992">
    <property type="entry name" value="EF-hand-dom_pair"/>
</dbReference>
<keyword evidence="2" id="KW-0677">Repeat</keyword>
<feature type="domain" description="EF-hand" evidence="3">
    <location>
        <begin position="5"/>
        <end position="40"/>
    </location>
</feature>
<dbReference type="InterPro" id="IPR002048">
    <property type="entry name" value="EF_hand_dom"/>
</dbReference>
<dbReference type="Gene3D" id="1.10.238.10">
    <property type="entry name" value="EF-hand"/>
    <property type="match status" value="1"/>
</dbReference>
<evidence type="ECO:0000256" key="2">
    <source>
        <dbReference type="ARBA" id="ARBA00022737"/>
    </source>
</evidence>
<name>A0ABW2T3I4_9ACTN</name>
<keyword evidence="1" id="KW-0479">Metal-binding</keyword>
<organism evidence="4 5">
    <name type="scientific">Streptosporangium amethystogenes subsp. fukuiense</name>
    <dbReference type="NCBI Taxonomy" id="698418"/>
    <lineage>
        <taxon>Bacteria</taxon>
        <taxon>Bacillati</taxon>
        <taxon>Actinomycetota</taxon>
        <taxon>Actinomycetes</taxon>
        <taxon>Streptosporangiales</taxon>
        <taxon>Streptosporangiaceae</taxon>
        <taxon>Streptosporangium</taxon>
    </lineage>
</organism>
<sequence>MAIDAIARKSDHWFKLVDVNGDGRIQHSDLQALADRTLKHFGYEKGSAKGRRLTEAYDRAWVSMAEAMDADRDEEISKEEFRSYMENNAKKENAEKLLRPVTDAEFAAADVDDDGLLSPSEYAKLLQAWGLSSSEAEKGAGNIDTNRDGQISSEEYFRACRDFFVGELTSRTGQVFGQVK</sequence>
<dbReference type="PROSITE" id="PS00018">
    <property type="entry name" value="EF_HAND_1"/>
    <property type="match status" value="3"/>
</dbReference>
<evidence type="ECO:0000256" key="1">
    <source>
        <dbReference type="ARBA" id="ARBA00022723"/>
    </source>
</evidence>
<reference evidence="5" key="1">
    <citation type="journal article" date="2019" name="Int. J. Syst. Evol. Microbiol.">
        <title>The Global Catalogue of Microorganisms (GCM) 10K type strain sequencing project: providing services to taxonomists for standard genome sequencing and annotation.</title>
        <authorList>
            <consortium name="The Broad Institute Genomics Platform"/>
            <consortium name="The Broad Institute Genome Sequencing Center for Infectious Disease"/>
            <person name="Wu L."/>
            <person name="Ma J."/>
        </authorList>
    </citation>
    <scope>NUCLEOTIDE SEQUENCE [LARGE SCALE GENOMIC DNA]</scope>
    <source>
        <strain evidence="5">JCM 10083</strain>
    </source>
</reference>
<dbReference type="EMBL" id="JBHTEE010000001">
    <property type="protein sequence ID" value="MFC7602311.1"/>
    <property type="molecule type" value="Genomic_DNA"/>
</dbReference>
<evidence type="ECO:0000313" key="5">
    <source>
        <dbReference type="Proteomes" id="UP001596514"/>
    </source>
</evidence>
<feature type="domain" description="EF-hand" evidence="3">
    <location>
        <begin position="143"/>
        <end position="166"/>
    </location>
</feature>
<dbReference type="SMART" id="SM00054">
    <property type="entry name" value="EFh"/>
    <property type="match status" value="4"/>
</dbReference>
<dbReference type="Proteomes" id="UP001596514">
    <property type="component" value="Unassembled WGS sequence"/>
</dbReference>
<accession>A0ABW2T3I4</accession>
<evidence type="ECO:0000313" key="4">
    <source>
        <dbReference type="EMBL" id="MFC7602311.1"/>
    </source>
</evidence>
<dbReference type="RefSeq" id="WP_343976354.1">
    <property type="nucleotide sequence ID" value="NZ_BAAAGK010000138.1"/>
</dbReference>
<proteinExistence type="predicted"/>
<dbReference type="PANTHER" id="PTHR10827">
    <property type="entry name" value="RETICULOCALBIN"/>
    <property type="match status" value="1"/>
</dbReference>